<name>A0AAN8EZZ5_TRICO</name>
<reference evidence="2 3" key="1">
    <citation type="submission" date="2019-10" db="EMBL/GenBank/DDBJ databases">
        <title>Assembly and Annotation for the nematode Trichostrongylus colubriformis.</title>
        <authorList>
            <person name="Martin J."/>
        </authorList>
    </citation>
    <scope>NUCLEOTIDE SEQUENCE [LARGE SCALE GENOMIC DNA]</scope>
    <source>
        <strain evidence="2">G859</strain>
        <tissue evidence="2">Whole worm</tissue>
    </source>
</reference>
<gene>
    <name evidence="2" type="ORF">GCK32_019099</name>
</gene>
<feature type="region of interest" description="Disordered" evidence="1">
    <location>
        <begin position="1"/>
        <end position="39"/>
    </location>
</feature>
<dbReference type="Proteomes" id="UP001331761">
    <property type="component" value="Unassembled WGS sequence"/>
</dbReference>
<organism evidence="2 3">
    <name type="scientific">Trichostrongylus colubriformis</name>
    <name type="common">Black scour worm</name>
    <dbReference type="NCBI Taxonomy" id="6319"/>
    <lineage>
        <taxon>Eukaryota</taxon>
        <taxon>Metazoa</taxon>
        <taxon>Ecdysozoa</taxon>
        <taxon>Nematoda</taxon>
        <taxon>Chromadorea</taxon>
        <taxon>Rhabditida</taxon>
        <taxon>Rhabditina</taxon>
        <taxon>Rhabditomorpha</taxon>
        <taxon>Strongyloidea</taxon>
        <taxon>Trichostrongylidae</taxon>
        <taxon>Trichostrongylus</taxon>
    </lineage>
</organism>
<protein>
    <submittedName>
        <fullName evidence="2">Uncharacterized protein</fullName>
    </submittedName>
</protein>
<feature type="compositionally biased region" description="Basic and acidic residues" evidence="1">
    <location>
        <begin position="102"/>
        <end position="113"/>
    </location>
</feature>
<dbReference type="EMBL" id="WIXE01020101">
    <property type="protein sequence ID" value="KAK5969487.1"/>
    <property type="molecule type" value="Genomic_DNA"/>
</dbReference>
<proteinExistence type="predicted"/>
<feature type="region of interest" description="Disordered" evidence="1">
    <location>
        <begin position="65"/>
        <end position="113"/>
    </location>
</feature>
<dbReference type="AlphaFoldDB" id="A0AAN8EZZ5"/>
<sequence length="113" mass="12781">MDVLSCPNDADDSDSSDGSGLKVKALPRRSATVSPSTRSLLREPLLKEARRCSDFNLDVYERKRRRSMARNNREASDARRRLRKTSSEPNVEDVGVSLIRSLRKDQTTSSRDN</sequence>
<comment type="caution">
    <text evidence="2">The sequence shown here is derived from an EMBL/GenBank/DDBJ whole genome shotgun (WGS) entry which is preliminary data.</text>
</comment>
<evidence type="ECO:0000313" key="2">
    <source>
        <dbReference type="EMBL" id="KAK5969487.1"/>
    </source>
</evidence>
<keyword evidence="3" id="KW-1185">Reference proteome</keyword>
<accession>A0AAN8EZZ5</accession>
<evidence type="ECO:0000256" key="1">
    <source>
        <dbReference type="SAM" id="MobiDB-lite"/>
    </source>
</evidence>
<evidence type="ECO:0000313" key="3">
    <source>
        <dbReference type="Proteomes" id="UP001331761"/>
    </source>
</evidence>